<comment type="caution">
    <text evidence="1">The sequence shown here is derived from an EMBL/GenBank/DDBJ whole genome shotgun (WGS) entry which is preliminary data.</text>
</comment>
<proteinExistence type="predicted"/>
<reference evidence="1 2" key="1">
    <citation type="submission" date="2019-02" db="EMBL/GenBank/DDBJ databases">
        <title>Kribbella capetownensis sp. nov. and Kribbella speibonae sp. nov., isolated from soil.</title>
        <authorList>
            <person name="Curtis S.M."/>
            <person name="Norton I."/>
            <person name="Everest G.J."/>
            <person name="Meyers P.R."/>
        </authorList>
    </citation>
    <scope>NUCLEOTIDE SEQUENCE [LARGE SCALE GENOMIC DNA]</scope>
    <source>
        <strain evidence="1 2">YM55</strain>
    </source>
</reference>
<name>A0A4R0IVF0_9ACTN</name>
<dbReference type="RefSeq" id="WP_131497640.1">
    <property type="nucleotide sequence ID" value="NZ_SJKC01000003.1"/>
</dbReference>
<dbReference type="Proteomes" id="UP000294225">
    <property type="component" value="Unassembled WGS sequence"/>
</dbReference>
<sequence>MNPDEAIPLQAFGALLHSQNLGMVCRALNMYQVAAAYTQVSGGNPLEPMADEVRQVARGILARPPVEADADVPAGFDHVSALNVLTILAEPNDLDLITGVLDHAATDQVRAVASLAADTARRKPPGT</sequence>
<evidence type="ECO:0000313" key="1">
    <source>
        <dbReference type="EMBL" id="TCC35536.1"/>
    </source>
</evidence>
<dbReference type="EMBL" id="SJKC01000003">
    <property type="protein sequence ID" value="TCC35536.1"/>
    <property type="molecule type" value="Genomic_DNA"/>
</dbReference>
<organism evidence="1 2">
    <name type="scientific">Kribbella speibonae</name>
    <dbReference type="NCBI Taxonomy" id="1572660"/>
    <lineage>
        <taxon>Bacteria</taxon>
        <taxon>Bacillati</taxon>
        <taxon>Actinomycetota</taxon>
        <taxon>Actinomycetes</taxon>
        <taxon>Propionibacteriales</taxon>
        <taxon>Kribbellaceae</taxon>
        <taxon>Kribbella</taxon>
    </lineage>
</organism>
<accession>A0A4R0IVF0</accession>
<gene>
    <name evidence="1" type="ORF">E0H92_22595</name>
</gene>
<evidence type="ECO:0000313" key="2">
    <source>
        <dbReference type="Proteomes" id="UP000294225"/>
    </source>
</evidence>
<dbReference type="AlphaFoldDB" id="A0A4R0IVF0"/>
<protein>
    <submittedName>
        <fullName evidence="1">Uncharacterized protein</fullName>
    </submittedName>
</protein>